<keyword evidence="3" id="KW-0804">Transcription</keyword>
<evidence type="ECO:0000256" key="2">
    <source>
        <dbReference type="ARBA" id="ARBA00023015"/>
    </source>
</evidence>
<evidence type="ECO:0000313" key="7">
    <source>
        <dbReference type="EMBL" id="CAD7699166.1"/>
    </source>
</evidence>
<evidence type="ECO:0000256" key="5">
    <source>
        <dbReference type="SAM" id="MobiDB-lite"/>
    </source>
</evidence>
<dbReference type="PANTHER" id="PTHR31200">
    <property type="entry name" value="INO80 COMPLEX SUBUNIT C"/>
    <property type="match status" value="1"/>
</dbReference>
<evidence type="ECO:0000256" key="1">
    <source>
        <dbReference type="ARBA" id="ARBA00004123"/>
    </source>
</evidence>
<dbReference type="Pfam" id="PF08265">
    <property type="entry name" value="YL1_C"/>
    <property type="match status" value="1"/>
</dbReference>
<dbReference type="AlphaFoldDB" id="A0A8S1IVM8"/>
<dbReference type="InterPro" id="IPR013272">
    <property type="entry name" value="Vps72/YL1_C"/>
</dbReference>
<evidence type="ECO:0000256" key="4">
    <source>
        <dbReference type="ARBA" id="ARBA00023242"/>
    </source>
</evidence>
<proteinExistence type="predicted"/>
<dbReference type="GO" id="GO:0006338">
    <property type="term" value="P:chromatin remodeling"/>
    <property type="evidence" value="ECO:0007669"/>
    <property type="project" value="InterPro"/>
</dbReference>
<reference evidence="7" key="1">
    <citation type="submission" date="2020-12" db="EMBL/GenBank/DDBJ databases">
        <authorList>
            <person name="Iha C."/>
        </authorList>
    </citation>
    <scope>NUCLEOTIDE SEQUENCE</scope>
</reference>
<organism evidence="7 8">
    <name type="scientific">Ostreobium quekettii</name>
    <dbReference type="NCBI Taxonomy" id="121088"/>
    <lineage>
        <taxon>Eukaryota</taxon>
        <taxon>Viridiplantae</taxon>
        <taxon>Chlorophyta</taxon>
        <taxon>core chlorophytes</taxon>
        <taxon>Ulvophyceae</taxon>
        <taxon>TCBD clade</taxon>
        <taxon>Bryopsidales</taxon>
        <taxon>Ostreobineae</taxon>
        <taxon>Ostreobiaceae</taxon>
        <taxon>Ostreobium</taxon>
    </lineage>
</organism>
<keyword evidence="4" id="KW-0539">Nucleus</keyword>
<comment type="caution">
    <text evidence="7">The sequence shown here is derived from an EMBL/GenBank/DDBJ whole genome shotgun (WGS) entry which is preliminary data.</text>
</comment>
<feature type="domain" description="Vps72/YL1 C-terminal" evidence="6">
    <location>
        <begin position="90"/>
        <end position="119"/>
    </location>
</feature>
<evidence type="ECO:0000256" key="3">
    <source>
        <dbReference type="ARBA" id="ARBA00023163"/>
    </source>
</evidence>
<name>A0A8S1IVM8_9CHLO</name>
<dbReference type="SMART" id="SM00993">
    <property type="entry name" value="YL1_C"/>
    <property type="match status" value="1"/>
</dbReference>
<dbReference type="EMBL" id="CAJHUC010000964">
    <property type="protein sequence ID" value="CAD7699166.1"/>
    <property type="molecule type" value="Genomic_DNA"/>
</dbReference>
<evidence type="ECO:0000259" key="6">
    <source>
        <dbReference type="SMART" id="SM00993"/>
    </source>
</evidence>
<keyword evidence="8" id="KW-1185">Reference proteome</keyword>
<keyword evidence="2" id="KW-0805">Transcription regulation</keyword>
<protein>
    <recommendedName>
        <fullName evidence="6">Vps72/YL1 C-terminal domain-containing protein</fullName>
    </recommendedName>
</protein>
<dbReference type="GO" id="GO:0031011">
    <property type="term" value="C:Ino80 complex"/>
    <property type="evidence" value="ECO:0007669"/>
    <property type="project" value="InterPro"/>
</dbReference>
<dbReference type="OrthoDB" id="49520at2759"/>
<dbReference type="PANTHER" id="PTHR31200:SF1">
    <property type="entry name" value="INO80 COMPLEX SUBUNIT C"/>
    <property type="match status" value="1"/>
</dbReference>
<dbReference type="InterPro" id="IPR029525">
    <property type="entry name" value="INO80C/Ies6"/>
</dbReference>
<sequence>MAEVTSKGLEGEKAATPPPRTGPQQPEFCAEDWFLPSVLPFKVKDHAKDKKKYWKRLKQIVAGENYDELPPGEPTYANIEAGPSIYPAKKYCDLTGFEAPYTDPKTKMRYATADLYPLVRSLPNDEVQTRLAVRNAHTVLR</sequence>
<dbReference type="Proteomes" id="UP000708148">
    <property type="component" value="Unassembled WGS sequence"/>
</dbReference>
<accession>A0A8S1IVM8</accession>
<evidence type="ECO:0000313" key="8">
    <source>
        <dbReference type="Proteomes" id="UP000708148"/>
    </source>
</evidence>
<feature type="region of interest" description="Disordered" evidence="5">
    <location>
        <begin position="1"/>
        <end position="27"/>
    </location>
</feature>
<comment type="subcellular location">
    <subcellularLocation>
        <location evidence="1">Nucleus</location>
    </subcellularLocation>
</comment>
<gene>
    <name evidence="7" type="ORF">OSTQU699_LOCUS4525</name>
</gene>